<reference evidence="2" key="1">
    <citation type="submission" date="2023-03" db="EMBL/GenBank/DDBJ databases">
        <title>Edaphobacter sp.</title>
        <authorList>
            <person name="Huber K.J."/>
            <person name="Papendorf J."/>
            <person name="Pilke C."/>
            <person name="Bunk B."/>
            <person name="Sproeer C."/>
            <person name="Pester M."/>
        </authorList>
    </citation>
    <scope>NUCLEOTIDE SEQUENCE</scope>
    <source>
        <strain evidence="2">DSM 110680</strain>
    </source>
</reference>
<keyword evidence="1" id="KW-1133">Transmembrane helix</keyword>
<dbReference type="AlphaFoldDB" id="A0AAU7DLH6"/>
<protein>
    <submittedName>
        <fullName evidence="2">Uncharacterized protein</fullName>
    </submittedName>
</protein>
<evidence type="ECO:0000256" key="1">
    <source>
        <dbReference type="SAM" id="Phobius"/>
    </source>
</evidence>
<gene>
    <name evidence="2" type="ORF">P8935_06690</name>
</gene>
<sequence length="192" mass="20594">MHEKDDLDRMLESSLSSYGDAGAEQGLAERILARVASEQRSKEQAPGLRNRVLLWAALPAAACLLLTLLLLKSAGPPGIRPSIHQPNVASVTPTSEVPVISTHRQTMPTRAAHLITSRSAVAIGKSAGPPKLDVFPLPRPLSPEERALYAFATQVPEEQRQAVLAAQKNDDAPLNIAAIHIQPLEMSDPGKN</sequence>
<evidence type="ECO:0000313" key="2">
    <source>
        <dbReference type="EMBL" id="XBH18997.1"/>
    </source>
</evidence>
<dbReference type="RefSeq" id="WP_348264213.1">
    <property type="nucleotide sequence ID" value="NZ_CP121196.1"/>
</dbReference>
<proteinExistence type="predicted"/>
<dbReference type="EMBL" id="CP121196">
    <property type="protein sequence ID" value="XBH18997.1"/>
    <property type="molecule type" value="Genomic_DNA"/>
</dbReference>
<feature type="transmembrane region" description="Helical" evidence="1">
    <location>
        <begin position="52"/>
        <end position="71"/>
    </location>
</feature>
<keyword evidence="1" id="KW-0812">Transmembrane</keyword>
<keyword evidence="1" id="KW-0472">Membrane</keyword>
<name>A0AAU7DLH6_9BACT</name>
<accession>A0AAU7DLH6</accession>
<organism evidence="2">
    <name type="scientific">Telmatobacter sp. DSM 110680</name>
    <dbReference type="NCBI Taxonomy" id="3036704"/>
    <lineage>
        <taxon>Bacteria</taxon>
        <taxon>Pseudomonadati</taxon>
        <taxon>Acidobacteriota</taxon>
        <taxon>Terriglobia</taxon>
        <taxon>Terriglobales</taxon>
        <taxon>Acidobacteriaceae</taxon>
        <taxon>Telmatobacter</taxon>
    </lineage>
</organism>